<dbReference type="EMBL" id="QRZM01000010">
    <property type="protein sequence ID" value="RGV73426.1"/>
    <property type="molecule type" value="Genomic_DNA"/>
</dbReference>
<dbReference type="Proteomes" id="UP000284543">
    <property type="component" value="Unassembled WGS sequence"/>
</dbReference>
<dbReference type="AlphaFoldDB" id="A0A412Z0J5"/>
<evidence type="ECO:0000256" key="1">
    <source>
        <dbReference type="SAM" id="MobiDB-lite"/>
    </source>
</evidence>
<feature type="transmembrane region" description="Helical" evidence="2">
    <location>
        <begin position="143"/>
        <end position="162"/>
    </location>
</feature>
<evidence type="ECO:0000313" key="3">
    <source>
        <dbReference type="EMBL" id="RGV73426.1"/>
    </source>
</evidence>
<keyword evidence="2" id="KW-0812">Transmembrane</keyword>
<reference evidence="3 4" key="1">
    <citation type="submission" date="2018-08" db="EMBL/GenBank/DDBJ databases">
        <title>A genome reference for cultivated species of the human gut microbiota.</title>
        <authorList>
            <person name="Zou Y."/>
            <person name="Xue W."/>
            <person name="Luo G."/>
        </authorList>
    </citation>
    <scope>NUCLEOTIDE SEQUENCE [LARGE SCALE GENOMIC DNA]</scope>
    <source>
        <strain evidence="3 4">AF14-18</strain>
    </source>
</reference>
<evidence type="ECO:0000256" key="2">
    <source>
        <dbReference type="SAM" id="Phobius"/>
    </source>
</evidence>
<accession>A0A412Z0J5</accession>
<organism evidence="3 4">
    <name type="scientific">Enterocloster bolteae</name>
    <dbReference type="NCBI Taxonomy" id="208479"/>
    <lineage>
        <taxon>Bacteria</taxon>
        <taxon>Bacillati</taxon>
        <taxon>Bacillota</taxon>
        <taxon>Clostridia</taxon>
        <taxon>Lachnospirales</taxon>
        <taxon>Lachnospiraceae</taxon>
        <taxon>Enterocloster</taxon>
    </lineage>
</organism>
<proteinExistence type="predicted"/>
<protein>
    <submittedName>
        <fullName evidence="3">Uncharacterized protein</fullName>
    </submittedName>
</protein>
<keyword evidence="2" id="KW-0472">Membrane</keyword>
<feature type="region of interest" description="Disordered" evidence="1">
    <location>
        <begin position="241"/>
        <end position="266"/>
    </location>
</feature>
<name>A0A412Z0J5_9FIRM</name>
<feature type="transmembrane region" description="Helical" evidence="2">
    <location>
        <begin position="174"/>
        <end position="198"/>
    </location>
</feature>
<sequence length="266" mass="30444">MEYIKAFLTNNIVIAWIAPIFTAIIATIIIKVFSIRKKNKEIKAANQKYADAIRPYVIQKIEINEQIIHGIRNAISMEFSVPEKYICTDGDLRDMLMYDITTTRFMTEQGKAELIQNIVNMFKFEEEKTESYYTVKKINKKGIFFACFVGILGLVVTVALYLADPEEAKNPNSIIQFIMFLSTLISLFSLVGATWHILDILAIEIDLETSSNRGIIGSIVQANLEIIGSLGRILYGYKFRKKKSEESSVKKSEKENDNEKEKEKER</sequence>
<dbReference type="RefSeq" id="WP_118019316.1">
    <property type="nucleotide sequence ID" value="NZ_QRZM01000010.1"/>
</dbReference>
<feature type="compositionally biased region" description="Basic and acidic residues" evidence="1">
    <location>
        <begin position="243"/>
        <end position="266"/>
    </location>
</feature>
<gene>
    <name evidence="3" type="ORF">DWW02_21535</name>
</gene>
<feature type="transmembrane region" description="Helical" evidence="2">
    <location>
        <begin position="12"/>
        <end position="33"/>
    </location>
</feature>
<keyword evidence="2" id="KW-1133">Transmembrane helix</keyword>
<comment type="caution">
    <text evidence="3">The sequence shown here is derived from an EMBL/GenBank/DDBJ whole genome shotgun (WGS) entry which is preliminary data.</text>
</comment>
<evidence type="ECO:0000313" key="4">
    <source>
        <dbReference type="Proteomes" id="UP000284543"/>
    </source>
</evidence>